<feature type="non-terminal residue" evidence="1">
    <location>
        <position position="1"/>
    </location>
</feature>
<name>S8DHV5_FOMSC</name>
<dbReference type="AlphaFoldDB" id="S8DHV5"/>
<dbReference type="Proteomes" id="UP000015241">
    <property type="component" value="Unassembled WGS sequence"/>
</dbReference>
<dbReference type="HOGENOM" id="CLU_151452_0_0_1"/>
<dbReference type="EMBL" id="KE504475">
    <property type="protein sequence ID" value="EPS92567.1"/>
    <property type="molecule type" value="Genomic_DNA"/>
</dbReference>
<organism evidence="1 2">
    <name type="scientific">Fomitopsis schrenkii</name>
    <name type="common">Brown rot fungus</name>
    <dbReference type="NCBI Taxonomy" id="2126942"/>
    <lineage>
        <taxon>Eukaryota</taxon>
        <taxon>Fungi</taxon>
        <taxon>Dikarya</taxon>
        <taxon>Basidiomycota</taxon>
        <taxon>Agaricomycotina</taxon>
        <taxon>Agaricomycetes</taxon>
        <taxon>Polyporales</taxon>
        <taxon>Fomitopsis</taxon>
    </lineage>
</organism>
<sequence length="100" mass="10931">GSIYLLMIIAARSQRWNLARSEGNLATEVGNLLRWPDESAAGRAVTETIIPLVSLLAQSCPVNLGQIMPVWIFQGLHAPPETSCCDLVVSDHLFGQILFK</sequence>
<proteinExistence type="predicted"/>
<evidence type="ECO:0000313" key="2">
    <source>
        <dbReference type="Proteomes" id="UP000015241"/>
    </source>
</evidence>
<dbReference type="OrthoDB" id="2799639at2759"/>
<gene>
    <name evidence="1" type="ORF">FOMPIDRAFT_1137610</name>
</gene>
<accession>S8DHV5</accession>
<dbReference type="InParanoid" id="S8DHV5"/>
<reference evidence="1 2" key="1">
    <citation type="journal article" date="2012" name="Science">
        <title>The Paleozoic origin of enzymatic lignin decomposition reconstructed from 31 fungal genomes.</title>
        <authorList>
            <person name="Floudas D."/>
            <person name="Binder M."/>
            <person name="Riley R."/>
            <person name="Barry K."/>
            <person name="Blanchette R.A."/>
            <person name="Henrissat B."/>
            <person name="Martinez A.T."/>
            <person name="Otillar R."/>
            <person name="Spatafora J.W."/>
            <person name="Yadav J.S."/>
            <person name="Aerts A."/>
            <person name="Benoit I."/>
            <person name="Boyd A."/>
            <person name="Carlson A."/>
            <person name="Copeland A."/>
            <person name="Coutinho P.M."/>
            <person name="de Vries R.P."/>
            <person name="Ferreira P."/>
            <person name="Findley K."/>
            <person name="Foster B."/>
            <person name="Gaskell J."/>
            <person name="Glotzer D."/>
            <person name="Gorecki P."/>
            <person name="Heitman J."/>
            <person name="Hesse C."/>
            <person name="Hori C."/>
            <person name="Igarashi K."/>
            <person name="Jurgens J.A."/>
            <person name="Kallen N."/>
            <person name="Kersten P."/>
            <person name="Kohler A."/>
            <person name="Kuees U."/>
            <person name="Kumar T.K.A."/>
            <person name="Kuo A."/>
            <person name="LaButti K."/>
            <person name="Larrondo L.F."/>
            <person name="Lindquist E."/>
            <person name="Ling A."/>
            <person name="Lombard V."/>
            <person name="Lucas S."/>
            <person name="Lundell T."/>
            <person name="Martin R."/>
            <person name="McLaughlin D.J."/>
            <person name="Morgenstern I."/>
            <person name="Morin E."/>
            <person name="Murat C."/>
            <person name="Nagy L.G."/>
            <person name="Nolan M."/>
            <person name="Ohm R.A."/>
            <person name="Patyshakuliyeva A."/>
            <person name="Rokas A."/>
            <person name="Ruiz-Duenas F.J."/>
            <person name="Sabat G."/>
            <person name="Salamov A."/>
            <person name="Samejima M."/>
            <person name="Schmutz J."/>
            <person name="Slot J.C."/>
            <person name="St John F."/>
            <person name="Stenlid J."/>
            <person name="Sun H."/>
            <person name="Sun S."/>
            <person name="Syed K."/>
            <person name="Tsang A."/>
            <person name="Wiebenga A."/>
            <person name="Young D."/>
            <person name="Pisabarro A."/>
            <person name="Eastwood D.C."/>
            <person name="Martin F."/>
            <person name="Cullen D."/>
            <person name="Grigoriev I.V."/>
            <person name="Hibbett D.S."/>
        </authorList>
    </citation>
    <scope>NUCLEOTIDE SEQUENCE</scope>
    <source>
        <strain evidence="2">FP-58527</strain>
    </source>
</reference>
<evidence type="ECO:0000313" key="1">
    <source>
        <dbReference type="EMBL" id="EPS92567.1"/>
    </source>
</evidence>
<keyword evidence="2" id="KW-1185">Reference proteome</keyword>
<protein>
    <submittedName>
        <fullName evidence="1">Uncharacterized protein</fullName>
    </submittedName>
</protein>